<keyword evidence="3" id="KW-1185">Reference proteome</keyword>
<dbReference type="EMBL" id="JABWDY010025121">
    <property type="protein sequence ID" value="KAF5189703.1"/>
    <property type="molecule type" value="Genomic_DNA"/>
</dbReference>
<dbReference type="Gene3D" id="6.10.280.40">
    <property type="match status" value="1"/>
</dbReference>
<evidence type="ECO:0000259" key="1">
    <source>
        <dbReference type="Pfam" id="PF25568"/>
    </source>
</evidence>
<reference evidence="2 3" key="1">
    <citation type="submission" date="2020-06" db="EMBL/GenBank/DDBJ databases">
        <title>Transcriptomic and genomic resources for Thalictrum thalictroides and T. hernandezii: Facilitating candidate gene discovery in an emerging model plant lineage.</title>
        <authorList>
            <person name="Arias T."/>
            <person name="Riano-Pachon D.M."/>
            <person name="Di Stilio V.S."/>
        </authorList>
    </citation>
    <scope>NUCLEOTIDE SEQUENCE [LARGE SCALE GENOMIC DNA]</scope>
    <source>
        <strain evidence="3">cv. WT478/WT964</strain>
        <tissue evidence="2">Leaves</tissue>
    </source>
</reference>
<sequence length="67" mass="7581">MDMHIHMSYCTPCGFKLFASNYPQIQYPLFEEIELLIKNVNATPAVVAEELMKSDNAKTSLEGLRTS</sequence>
<gene>
    <name evidence="2" type="ORF">FRX31_020710</name>
</gene>
<accession>A0A7J6VXY5</accession>
<protein>
    <submittedName>
        <fullName evidence="2">Aaa-atpase</fullName>
    </submittedName>
</protein>
<dbReference type="InterPro" id="IPR050747">
    <property type="entry name" value="Mitochondrial_chaperone_BCS1"/>
</dbReference>
<comment type="caution">
    <text evidence="2">The sequence shown here is derived from an EMBL/GenBank/DDBJ whole genome shotgun (WGS) entry which is preliminary data.</text>
</comment>
<proteinExistence type="predicted"/>
<organism evidence="2 3">
    <name type="scientific">Thalictrum thalictroides</name>
    <name type="common">Rue-anemone</name>
    <name type="synonym">Anemone thalictroides</name>
    <dbReference type="NCBI Taxonomy" id="46969"/>
    <lineage>
        <taxon>Eukaryota</taxon>
        <taxon>Viridiplantae</taxon>
        <taxon>Streptophyta</taxon>
        <taxon>Embryophyta</taxon>
        <taxon>Tracheophyta</taxon>
        <taxon>Spermatophyta</taxon>
        <taxon>Magnoliopsida</taxon>
        <taxon>Ranunculales</taxon>
        <taxon>Ranunculaceae</taxon>
        <taxon>Thalictroideae</taxon>
        <taxon>Thalictrum</taxon>
    </lineage>
</organism>
<dbReference type="AlphaFoldDB" id="A0A7J6VXY5"/>
<name>A0A7J6VXY5_THATH</name>
<dbReference type="Proteomes" id="UP000554482">
    <property type="component" value="Unassembled WGS sequence"/>
</dbReference>
<evidence type="ECO:0000313" key="3">
    <source>
        <dbReference type="Proteomes" id="UP000554482"/>
    </source>
</evidence>
<dbReference type="PANTHER" id="PTHR23070">
    <property type="entry name" value="BCS1 AAA-TYPE ATPASE"/>
    <property type="match status" value="1"/>
</dbReference>
<evidence type="ECO:0000313" key="2">
    <source>
        <dbReference type="EMBL" id="KAF5189703.1"/>
    </source>
</evidence>
<dbReference type="OrthoDB" id="1305024at2759"/>
<dbReference type="InterPro" id="IPR058017">
    <property type="entry name" value="At3g28540-like_C"/>
</dbReference>
<feature type="domain" description="AAA+ ATPase At3g28540-like C-terminal" evidence="1">
    <location>
        <begin position="10"/>
        <end position="64"/>
    </location>
</feature>
<dbReference type="Pfam" id="PF25568">
    <property type="entry name" value="AAA_lid_At3g28540"/>
    <property type="match status" value="1"/>
</dbReference>